<feature type="binding site" evidence="16">
    <location>
        <begin position="335"/>
        <end position="336"/>
    </location>
    <ligand>
        <name>S-adenosyl-L-methionine</name>
        <dbReference type="ChEBI" id="CHEBI:59789"/>
    </ligand>
</feature>
<evidence type="ECO:0000256" key="16">
    <source>
        <dbReference type="PIRSR" id="PIRSR017570-1"/>
    </source>
</evidence>
<gene>
    <name evidence="19" type="ORF">EJ06DRAFT_482916</name>
</gene>
<evidence type="ECO:0000256" key="12">
    <source>
        <dbReference type="ARBA" id="ARBA00023242"/>
    </source>
</evidence>
<feature type="binding site" evidence="16">
    <location>
        <position position="299"/>
    </location>
    <ligand>
        <name>S-adenosyl-L-methionine</name>
        <dbReference type="ChEBI" id="CHEBI:59789"/>
    </ligand>
</feature>
<keyword evidence="12 15" id="KW-0539">Nucleus</keyword>
<evidence type="ECO:0000256" key="15">
    <source>
        <dbReference type="PIRNR" id="PIRNR017570"/>
    </source>
</evidence>
<dbReference type="GO" id="GO:0032259">
    <property type="term" value="P:methylation"/>
    <property type="evidence" value="ECO:0007669"/>
    <property type="project" value="UniProtKB-KW"/>
</dbReference>
<dbReference type="Gene3D" id="3.40.50.150">
    <property type="entry name" value="Vaccinia Virus protein VP39"/>
    <property type="match status" value="1"/>
</dbReference>
<evidence type="ECO:0000256" key="5">
    <source>
        <dbReference type="ARBA" id="ARBA00022603"/>
    </source>
</evidence>
<dbReference type="GO" id="GO:0000077">
    <property type="term" value="P:DNA damage checkpoint signaling"/>
    <property type="evidence" value="ECO:0007669"/>
    <property type="project" value="InterPro"/>
</dbReference>
<evidence type="ECO:0000256" key="10">
    <source>
        <dbReference type="ARBA" id="ARBA00023015"/>
    </source>
</evidence>
<reference evidence="19" key="1">
    <citation type="journal article" date="2020" name="Stud. Mycol.">
        <title>101 Dothideomycetes genomes: a test case for predicting lifestyles and emergence of pathogens.</title>
        <authorList>
            <person name="Haridas S."/>
            <person name="Albert R."/>
            <person name="Binder M."/>
            <person name="Bloem J."/>
            <person name="Labutti K."/>
            <person name="Salamov A."/>
            <person name="Andreopoulos B."/>
            <person name="Baker S."/>
            <person name="Barry K."/>
            <person name="Bills G."/>
            <person name="Bluhm B."/>
            <person name="Cannon C."/>
            <person name="Castanera R."/>
            <person name="Culley D."/>
            <person name="Daum C."/>
            <person name="Ezra D."/>
            <person name="Gonzalez J."/>
            <person name="Henrissat B."/>
            <person name="Kuo A."/>
            <person name="Liang C."/>
            <person name="Lipzen A."/>
            <person name="Lutzoni F."/>
            <person name="Magnuson J."/>
            <person name="Mondo S."/>
            <person name="Nolan M."/>
            <person name="Ohm R."/>
            <person name="Pangilinan J."/>
            <person name="Park H.-J."/>
            <person name="Ramirez L."/>
            <person name="Alfaro M."/>
            <person name="Sun H."/>
            <person name="Tritt A."/>
            <person name="Yoshinaga Y."/>
            <person name="Zwiers L.-H."/>
            <person name="Turgeon B."/>
            <person name="Goodwin S."/>
            <person name="Spatafora J."/>
            <person name="Crous P."/>
            <person name="Grigoriev I."/>
        </authorList>
    </citation>
    <scope>NUCLEOTIDE SEQUENCE</scope>
    <source>
        <strain evidence="19">CBS 262.69</strain>
    </source>
</reference>
<keyword evidence="8" id="KW-0677">Repeat</keyword>
<evidence type="ECO:0000259" key="18">
    <source>
        <dbReference type="PROSITE" id="PS51569"/>
    </source>
</evidence>
<evidence type="ECO:0000256" key="9">
    <source>
        <dbReference type="ARBA" id="ARBA00022853"/>
    </source>
</evidence>
<dbReference type="PIRSF" id="PIRSF017570">
    <property type="entry name" value="Histone_H3-K79_MeTrfase"/>
    <property type="match status" value="1"/>
</dbReference>
<organism evidence="19 20">
    <name type="scientific">Trichodelitschia bisporula</name>
    <dbReference type="NCBI Taxonomy" id="703511"/>
    <lineage>
        <taxon>Eukaryota</taxon>
        <taxon>Fungi</taxon>
        <taxon>Dikarya</taxon>
        <taxon>Ascomycota</taxon>
        <taxon>Pezizomycotina</taxon>
        <taxon>Dothideomycetes</taxon>
        <taxon>Dothideomycetes incertae sedis</taxon>
        <taxon>Phaeotrichales</taxon>
        <taxon>Phaeotrichaceae</taxon>
        <taxon>Trichodelitschia</taxon>
    </lineage>
</organism>
<evidence type="ECO:0000256" key="6">
    <source>
        <dbReference type="ARBA" id="ARBA00022679"/>
    </source>
</evidence>
<evidence type="ECO:0000313" key="19">
    <source>
        <dbReference type="EMBL" id="KAF2396757.1"/>
    </source>
</evidence>
<feature type="compositionally biased region" description="Basic and acidic residues" evidence="17">
    <location>
        <begin position="39"/>
        <end position="51"/>
    </location>
</feature>
<evidence type="ECO:0000256" key="11">
    <source>
        <dbReference type="ARBA" id="ARBA00023163"/>
    </source>
</evidence>
<dbReference type="EC" id="2.1.1.360" evidence="3 15"/>
<dbReference type="EMBL" id="ML996705">
    <property type="protein sequence ID" value="KAF2396757.1"/>
    <property type="molecule type" value="Genomic_DNA"/>
</dbReference>
<accession>A0A6G1HLP9</accession>
<dbReference type="GO" id="GO:0000781">
    <property type="term" value="C:chromosome, telomeric region"/>
    <property type="evidence" value="ECO:0007669"/>
    <property type="project" value="GOC"/>
</dbReference>
<dbReference type="GO" id="GO:0000786">
    <property type="term" value="C:nucleosome"/>
    <property type="evidence" value="ECO:0007669"/>
    <property type="project" value="InterPro"/>
</dbReference>
<keyword evidence="7 15" id="KW-0949">S-adenosyl-L-methionine</keyword>
<evidence type="ECO:0000256" key="8">
    <source>
        <dbReference type="ARBA" id="ARBA00022737"/>
    </source>
</evidence>
<dbReference type="Pfam" id="PF08123">
    <property type="entry name" value="DOT1"/>
    <property type="match status" value="1"/>
</dbReference>
<dbReference type="CDD" id="cd02440">
    <property type="entry name" value="AdoMet_MTases"/>
    <property type="match status" value="1"/>
</dbReference>
<evidence type="ECO:0000256" key="1">
    <source>
        <dbReference type="ARBA" id="ARBA00003482"/>
    </source>
</evidence>
<comment type="catalytic activity">
    <reaction evidence="14 15">
        <text>L-lysyl(79)-[histone H3] + 3 S-adenosyl-L-methionine = N(6),N(6),N(6)-trimethyl-L-lysyl(79)-[histone H3] + 3 S-adenosyl-L-homocysteine + 3 H(+)</text>
        <dbReference type="Rhea" id="RHEA:60328"/>
        <dbReference type="Rhea" id="RHEA-COMP:15549"/>
        <dbReference type="Rhea" id="RHEA-COMP:15552"/>
        <dbReference type="ChEBI" id="CHEBI:15378"/>
        <dbReference type="ChEBI" id="CHEBI:29969"/>
        <dbReference type="ChEBI" id="CHEBI:57856"/>
        <dbReference type="ChEBI" id="CHEBI:59789"/>
        <dbReference type="ChEBI" id="CHEBI:61961"/>
        <dbReference type="EC" id="2.1.1.360"/>
    </reaction>
</comment>
<dbReference type="OrthoDB" id="443402at2759"/>
<evidence type="ECO:0000256" key="13">
    <source>
        <dbReference type="ARBA" id="ARBA00029821"/>
    </source>
</evidence>
<evidence type="ECO:0000256" key="7">
    <source>
        <dbReference type="ARBA" id="ARBA00022691"/>
    </source>
</evidence>
<evidence type="ECO:0000256" key="17">
    <source>
        <dbReference type="SAM" id="MobiDB-lite"/>
    </source>
</evidence>
<keyword evidence="20" id="KW-1185">Reference proteome</keyword>
<proteinExistence type="inferred from homology"/>
<dbReference type="InterPro" id="IPR030445">
    <property type="entry name" value="H3-K79_meTrfase"/>
</dbReference>
<dbReference type="InterPro" id="IPR029063">
    <property type="entry name" value="SAM-dependent_MTases_sf"/>
</dbReference>
<dbReference type="AlphaFoldDB" id="A0A6G1HLP9"/>
<dbReference type="GO" id="GO:0140956">
    <property type="term" value="F:histone H3K79 trimethyltransferase activity"/>
    <property type="evidence" value="ECO:0007669"/>
    <property type="project" value="UniProtKB-EC"/>
</dbReference>
<feature type="region of interest" description="Disordered" evidence="17">
    <location>
        <begin position="1"/>
        <end position="90"/>
    </location>
</feature>
<dbReference type="PROSITE" id="PS51569">
    <property type="entry name" value="DOT1"/>
    <property type="match status" value="1"/>
</dbReference>
<dbReference type="PANTHER" id="PTHR21451">
    <property type="entry name" value="HISTONE H3 METHYLTRANSFERASE"/>
    <property type="match status" value="1"/>
</dbReference>
<keyword evidence="6 15" id="KW-0808">Transferase</keyword>
<dbReference type="Gene3D" id="1.10.260.170">
    <property type="match status" value="1"/>
</dbReference>
<comment type="similarity">
    <text evidence="15">Belongs to the class I-like SAM-binding methyltransferase superfamily. DOT1 family.</text>
</comment>
<dbReference type="SUPFAM" id="SSF53335">
    <property type="entry name" value="S-adenosyl-L-methionine-dependent methyltransferases"/>
    <property type="match status" value="1"/>
</dbReference>
<evidence type="ECO:0000256" key="3">
    <source>
        <dbReference type="ARBA" id="ARBA00012190"/>
    </source>
</evidence>
<comment type="subcellular location">
    <subcellularLocation>
        <location evidence="2 15">Nucleus</location>
    </subcellularLocation>
</comment>
<dbReference type="FunFam" id="3.40.50.150:FF:000033">
    <property type="entry name" value="Histone-lysine N-methyltransferase, H3 lysine-79 specific"/>
    <property type="match status" value="1"/>
</dbReference>
<keyword evidence="11 15" id="KW-0804">Transcription</keyword>
<protein>
    <recommendedName>
        <fullName evidence="4 15">Histone-lysine N-methyltransferase, H3 lysine-79 specific</fullName>
        <ecNumber evidence="3 15">2.1.1.360</ecNumber>
    </recommendedName>
    <alternativeName>
        <fullName evidence="13 15">Histone H3-K79 methyltransferase</fullName>
    </alternativeName>
</protein>
<feature type="compositionally biased region" description="Acidic residues" evidence="17">
    <location>
        <begin position="17"/>
        <end position="28"/>
    </location>
</feature>
<dbReference type="GO" id="GO:0006281">
    <property type="term" value="P:DNA repair"/>
    <property type="evidence" value="ECO:0007669"/>
    <property type="project" value="InterPro"/>
</dbReference>
<keyword evidence="9 15" id="KW-0156">Chromatin regulator</keyword>
<evidence type="ECO:0000256" key="2">
    <source>
        <dbReference type="ARBA" id="ARBA00004123"/>
    </source>
</evidence>
<feature type="compositionally biased region" description="Basic and acidic residues" evidence="17">
    <location>
        <begin position="64"/>
        <end position="83"/>
    </location>
</feature>
<keyword evidence="5 15" id="KW-0489">Methyltransferase</keyword>
<comment type="function">
    <text evidence="1 15">Histone methyltransferase that specifically trimethylates histone H3 to form H3K79me3. This methylation is required for telomere silencing and for the pachytene checkpoint during the meiotic cell cycle by allowing the recruitment of RAD9 to double strand breaks. Nucleosomes are preferred as substrate compared to free histone.</text>
</comment>
<feature type="binding site" evidence="16">
    <location>
        <begin position="273"/>
        <end position="282"/>
    </location>
    <ligand>
        <name>S-adenosyl-L-methionine</name>
        <dbReference type="ChEBI" id="CHEBI:59789"/>
    </ligand>
</feature>
<feature type="domain" description="DOT1" evidence="18">
    <location>
        <begin position="110"/>
        <end position="444"/>
    </location>
</feature>
<dbReference type="Proteomes" id="UP000799640">
    <property type="component" value="Unassembled WGS sequence"/>
</dbReference>
<evidence type="ECO:0000256" key="4">
    <source>
        <dbReference type="ARBA" id="ARBA00020987"/>
    </source>
</evidence>
<dbReference type="GO" id="GO:0042393">
    <property type="term" value="F:histone binding"/>
    <property type="evidence" value="ECO:0007669"/>
    <property type="project" value="InterPro"/>
</dbReference>
<keyword evidence="10 15" id="KW-0805">Transcription regulation</keyword>
<evidence type="ECO:0000256" key="14">
    <source>
        <dbReference type="ARBA" id="ARBA00047770"/>
    </source>
</evidence>
<sequence>MSKKRKLPEPVVPQWGEDSDDNEDDDFTLESLNKRLRHSPRDTTLEPDTERVLYQAGKKGPRDRKRDRDRLKGKEDKEQDEQRGVLIHSSDLTASQPDYERVFEGEGDVPEIVLQYPSFARTETFALVTPRDSNNYKPIDDIINTVEQILLFYLPPDLAAKHTNELTGFPRRLRRAVHDLSLDKFTAAVRDFNTLIRTSLLDETIQRHMSSVRALPFALTEHILGQTYMRTVSPAVHLLKQYENGTDNVYGELLPRFAAQIFHDTALSSRHTFVDLGSGVANVVLHAALQSGAEAWGIEVMPNPARMAAEQVREFRARCLRWGLVPGRVRVIQGDFLACPEIDTALRGADVVLVNNQAFFPALNDALLMKFLDLKEGCRVVSLKSFVPDKWVTKRRNVEDPRNLLTVERREYWSGFVSWTDAGGTYFVAKKDSGRLRAFLDGGGAGSD</sequence>
<evidence type="ECO:0000313" key="20">
    <source>
        <dbReference type="Proteomes" id="UP000799640"/>
    </source>
</evidence>
<dbReference type="InterPro" id="IPR025789">
    <property type="entry name" value="DOT1_dom"/>
</dbReference>
<dbReference type="GO" id="GO:0031509">
    <property type="term" value="P:subtelomeric heterochromatin formation"/>
    <property type="evidence" value="ECO:0007669"/>
    <property type="project" value="InterPro"/>
</dbReference>
<name>A0A6G1HLP9_9PEZI</name>
<dbReference type="GO" id="GO:0005634">
    <property type="term" value="C:nucleus"/>
    <property type="evidence" value="ECO:0007669"/>
    <property type="project" value="UniProtKB-SubCell"/>
</dbReference>
<dbReference type="PANTHER" id="PTHR21451:SF0">
    <property type="entry name" value="HISTONE-LYSINE N-METHYLTRANSFERASE, H3 LYSINE-79 SPECIFIC"/>
    <property type="match status" value="1"/>
</dbReference>
<feature type="binding site" evidence="16">
    <location>
        <begin position="250"/>
        <end position="253"/>
    </location>
    <ligand>
        <name>S-adenosyl-L-methionine</name>
        <dbReference type="ChEBI" id="CHEBI:59789"/>
    </ligand>
</feature>
<dbReference type="InterPro" id="IPR021162">
    <property type="entry name" value="Dot1"/>
</dbReference>